<evidence type="ECO:0000313" key="12">
    <source>
        <dbReference type="Proteomes" id="UP000284621"/>
    </source>
</evidence>
<proteinExistence type="inferred from homology"/>
<dbReference type="EMBL" id="CYZL01000009">
    <property type="protein sequence ID" value="CUO17243.1"/>
    <property type="molecule type" value="Genomic_DNA"/>
</dbReference>
<accession>A0A174CVL2</accession>
<dbReference type="EMBL" id="QSID01000004">
    <property type="protein sequence ID" value="RHC66472.1"/>
    <property type="molecule type" value="Genomic_DNA"/>
</dbReference>
<evidence type="ECO:0000313" key="10">
    <source>
        <dbReference type="Proteomes" id="UP000283497"/>
    </source>
</evidence>
<dbReference type="Proteomes" id="UP000284621">
    <property type="component" value="Unassembled WGS sequence"/>
</dbReference>
<evidence type="ECO:0000313" key="7">
    <source>
        <dbReference type="EMBL" id="RHN16985.1"/>
    </source>
</evidence>
<evidence type="ECO:0000313" key="5">
    <source>
        <dbReference type="EMBL" id="RHC66472.1"/>
    </source>
</evidence>
<dbReference type="EMBL" id="CYYC01000013">
    <property type="protein sequence ID" value="CUM95923.1"/>
    <property type="molecule type" value="Genomic_DNA"/>
</dbReference>
<dbReference type="Pfam" id="PF10662">
    <property type="entry name" value="PduV-EutP"/>
    <property type="match status" value="1"/>
</dbReference>
<evidence type="ECO:0000256" key="1">
    <source>
        <dbReference type="PIRNR" id="PIRNR036409"/>
    </source>
</evidence>
<evidence type="ECO:0000313" key="11">
    <source>
        <dbReference type="Proteomes" id="UP000283700"/>
    </source>
</evidence>
<dbReference type="InterPro" id="IPR027417">
    <property type="entry name" value="P-loop_NTPase"/>
</dbReference>
<evidence type="ECO:0000313" key="6">
    <source>
        <dbReference type="EMBL" id="RHK39626.1"/>
    </source>
</evidence>
<keyword evidence="1" id="KW-0547">Nucleotide-binding</keyword>
<dbReference type="OrthoDB" id="6179at2"/>
<protein>
    <submittedName>
        <fullName evidence="3">Ethanolamine utilization protein EutP</fullName>
    </submittedName>
</protein>
<evidence type="ECO:0000313" key="9">
    <source>
        <dbReference type="Proteomes" id="UP000095679"/>
    </source>
</evidence>
<dbReference type="EMBL" id="QRNJ01000024">
    <property type="protein sequence ID" value="RHK39626.1"/>
    <property type="molecule type" value="Genomic_DNA"/>
</dbReference>
<evidence type="ECO:0000313" key="4">
    <source>
        <dbReference type="EMBL" id="RGZ85118.1"/>
    </source>
</evidence>
<dbReference type="Proteomes" id="UP000283700">
    <property type="component" value="Unassembled WGS sequence"/>
</dbReference>
<evidence type="ECO:0000313" key="2">
    <source>
        <dbReference type="EMBL" id="CUM95923.1"/>
    </source>
</evidence>
<organism evidence="3 9">
    <name type="scientific">Anaerobutyricum hallii</name>
    <dbReference type="NCBI Taxonomy" id="39488"/>
    <lineage>
        <taxon>Bacteria</taxon>
        <taxon>Bacillati</taxon>
        <taxon>Bacillota</taxon>
        <taxon>Clostridia</taxon>
        <taxon>Lachnospirales</taxon>
        <taxon>Lachnospiraceae</taxon>
        <taxon>Anaerobutyricum</taxon>
    </lineage>
</organism>
<sequence>MRRILLIGRSESGKTTLKQVLRGENITYKKTQYVSQYDCVIDMPGEYAENLDLAHTIDLYAAESDVVGIVLSATEPYSLYPPNITPLGNRDEVGIVTKIDHWAANPQQAAEWLKLTGCKKIFFTSAYTGEGIEEIFEFLREEHDICPVEKVMDALHKESFGKQAELPHYHLQ</sequence>
<dbReference type="CDD" id="cd00882">
    <property type="entry name" value="Ras_like_GTPase"/>
    <property type="match status" value="1"/>
</dbReference>
<evidence type="ECO:0000313" key="8">
    <source>
        <dbReference type="Proteomes" id="UP000095390"/>
    </source>
</evidence>
<dbReference type="RefSeq" id="WP_005346620.1">
    <property type="nucleotide sequence ID" value="NZ_BLYK01000001.1"/>
</dbReference>
<name>A0A174CVL2_9FIRM</name>
<dbReference type="PANTHER" id="PTHR40453:SF1">
    <property type="entry name" value="PROTEIN YOEF"/>
    <property type="match status" value="1"/>
</dbReference>
<dbReference type="EMBL" id="QSEP01000010">
    <property type="protein sequence ID" value="RGZ85118.1"/>
    <property type="molecule type" value="Genomic_DNA"/>
</dbReference>
<evidence type="ECO:0000313" key="3">
    <source>
        <dbReference type="EMBL" id="CUO17243.1"/>
    </source>
</evidence>
<dbReference type="GO" id="GO:0006576">
    <property type="term" value="P:biogenic amine metabolic process"/>
    <property type="evidence" value="ECO:0007669"/>
    <property type="project" value="InterPro"/>
</dbReference>
<dbReference type="AlphaFoldDB" id="A0A174CVL2"/>
<dbReference type="EMBL" id="QRQO01000004">
    <property type="protein sequence ID" value="RHN16985.1"/>
    <property type="molecule type" value="Genomic_DNA"/>
</dbReference>
<reference evidence="10 11" key="2">
    <citation type="submission" date="2018-08" db="EMBL/GenBank/DDBJ databases">
        <title>A genome reference for cultivated species of the human gut microbiota.</title>
        <authorList>
            <person name="Zou Y."/>
            <person name="Xue W."/>
            <person name="Luo G."/>
        </authorList>
    </citation>
    <scope>NUCLEOTIDE SEQUENCE [LARGE SCALE GENOMIC DNA]</scope>
    <source>
        <strain evidence="7 11">AF31-17AC</strain>
        <strain evidence="6 10">AF45-14BH</strain>
        <strain evidence="5 12">AM34-3LB</strain>
        <strain evidence="4 13">AM48-23BH</strain>
    </source>
</reference>
<dbReference type="Proteomes" id="UP000095390">
    <property type="component" value="Unassembled WGS sequence"/>
</dbReference>
<dbReference type="SUPFAM" id="SSF52540">
    <property type="entry name" value="P-loop containing nucleoside triphosphate hydrolases"/>
    <property type="match status" value="1"/>
</dbReference>
<comment type="similarity">
    <text evidence="1">Belongs to the EutP/PduV family.</text>
</comment>
<dbReference type="GeneID" id="75048610"/>
<dbReference type="Proteomes" id="UP000283497">
    <property type="component" value="Unassembled WGS sequence"/>
</dbReference>
<dbReference type="PANTHER" id="PTHR40453">
    <property type="entry name" value="PROTEIN YOEF"/>
    <property type="match status" value="1"/>
</dbReference>
<dbReference type="Proteomes" id="UP000095679">
    <property type="component" value="Unassembled WGS sequence"/>
</dbReference>
<reference evidence="8 9" key="1">
    <citation type="submission" date="2015-09" db="EMBL/GenBank/DDBJ databases">
        <authorList>
            <consortium name="Pathogen Informatics"/>
        </authorList>
    </citation>
    <scope>NUCLEOTIDE SEQUENCE [LARGE SCALE GENOMIC DNA]</scope>
    <source>
        <strain evidence="3 9">2789STDY5834835</strain>
        <strain evidence="2 8">2789STDY5834966</strain>
    </source>
</reference>
<dbReference type="Proteomes" id="UP000286561">
    <property type="component" value="Unassembled WGS sequence"/>
</dbReference>
<dbReference type="Gene3D" id="3.40.50.300">
    <property type="entry name" value="P-loop containing nucleotide triphosphate hydrolases"/>
    <property type="match status" value="1"/>
</dbReference>
<dbReference type="PIRSF" id="PIRSF036409">
    <property type="entry name" value="EutP_PduV"/>
    <property type="match status" value="1"/>
</dbReference>
<keyword evidence="12" id="KW-1185">Reference proteome</keyword>
<evidence type="ECO:0000313" key="13">
    <source>
        <dbReference type="Proteomes" id="UP000286561"/>
    </source>
</evidence>
<dbReference type="InterPro" id="IPR012381">
    <property type="entry name" value="EutP_PduV"/>
</dbReference>
<dbReference type="GO" id="GO:0005524">
    <property type="term" value="F:ATP binding"/>
    <property type="evidence" value="ECO:0007669"/>
    <property type="project" value="UniProtKB-UniRule"/>
</dbReference>
<gene>
    <name evidence="6" type="ORF">DW068_07445</name>
    <name evidence="5" type="ORF">DW833_04865</name>
    <name evidence="4" type="ORF">DW972_03590</name>
    <name evidence="7" type="ORF">DWZ29_02290</name>
    <name evidence="3" type="ORF">ERS852450_01304</name>
    <name evidence="2" type="ORF">ERS852578_01332</name>
</gene>